<protein>
    <submittedName>
        <fullName evidence="2">Uncharacterized protein</fullName>
    </submittedName>
</protein>
<evidence type="ECO:0000313" key="2">
    <source>
        <dbReference type="EMBL" id="MDJ1484644.1"/>
    </source>
</evidence>
<accession>A0AAE3QXN3</accession>
<reference evidence="2" key="1">
    <citation type="submission" date="2023-05" db="EMBL/GenBank/DDBJ databases">
        <authorList>
            <person name="Zhang X."/>
        </authorList>
    </citation>
    <scope>NUCLEOTIDE SEQUENCE</scope>
    <source>
        <strain evidence="2">YF14B1</strain>
    </source>
</reference>
<name>A0AAE3QXN3_9BACT</name>
<keyword evidence="1" id="KW-1133">Transmembrane helix</keyword>
<sequence>MNDRVTKALMFSFYGALLSIPLYGVWFIYIRYEQWVAKNYYQEIKDNPKIYTYQILDNNLEPVFYITDLDYAQDLRSYYDSLLIREGRSMSEISYTFPTKLLLTPKKPLLFIQYVGPDSSLVEFINFNLDCYGYWRGYADRRVIHFELAPDSLVTKLFKDINNRSVKNPHRNFTTSPFGWQCD</sequence>
<evidence type="ECO:0000313" key="3">
    <source>
        <dbReference type="Proteomes" id="UP001241110"/>
    </source>
</evidence>
<dbReference type="Proteomes" id="UP001241110">
    <property type="component" value="Unassembled WGS sequence"/>
</dbReference>
<gene>
    <name evidence="2" type="ORF">QNI16_29365</name>
</gene>
<dbReference type="EMBL" id="JASJOS010000015">
    <property type="protein sequence ID" value="MDJ1484644.1"/>
    <property type="molecule type" value="Genomic_DNA"/>
</dbReference>
<dbReference type="AlphaFoldDB" id="A0AAE3QXN3"/>
<comment type="caution">
    <text evidence="2">The sequence shown here is derived from an EMBL/GenBank/DDBJ whole genome shotgun (WGS) entry which is preliminary data.</text>
</comment>
<keyword evidence="1" id="KW-0472">Membrane</keyword>
<dbReference type="RefSeq" id="WP_313986232.1">
    <property type="nucleotide sequence ID" value="NZ_JASJOS010000015.1"/>
</dbReference>
<proteinExistence type="predicted"/>
<organism evidence="2 3">
    <name type="scientific">Xanthocytophaga flava</name>
    <dbReference type="NCBI Taxonomy" id="3048013"/>
    <lineage>
        <taxon>Bacteria</taxon>
        <taxon>Pseudomonadati</taxon>
        <taxon>Bacteroidota</taxon>
        <taxon>Cytophagia</taxon>
        <taxon>Cytophagales</taxon>
        <taxon>Rhodocytophagaceae</taxon>
        <taxon>Xanthocytophaga</taxon>
    </lineage>
</organism>
<evidence type="ECO:0000256" key="1">
    <source>
        <dbReference type="SAM" id="Phobius"/>
    </source>
</evidence>
<feature type="transmembrane region" description="Helical" evidence="1">
    <location>
        <begin position="12"/>
        <end position="30"/>
    </location>
</feature>
<keyword evidence="1" id="KW-0812">Transmembrane</keyword>